<evidence type="ECO:0000313" key="4">
    <source>
        <dbReference type="EMBL" id="SEG79533.1"/>
    </source>
</evidence>
<dbReference type="Gene3D" id="3.40.50.2000">
    <property type="entry name" value="Glycogen Phosphorylase B"/>
    <property type="match status" value="2"/>
</dbReference>
<sequence length="392" mass="43973">MRIRYLVRFGYGLNGIARSVVTQANALTAAGHQVEIVSLRRNNDRPRFQPAPGVRMFPLIDDRGQDDLPDERRDPLDAEVSPLMGPEHKAHVPFFTALDEREVARYVRDLRDGVLVTTQQPLSFFAARYGSPHVVRVAQEHMYYDFYSADVRRLMGVHFPALDAVGVLTSTDLAAYRRAFPADRGGPVIRHIPNALHHRPFPPAPLDRKVVSAVGRLHPHKGFDLLIKAFEQVVRVHPDWQLRIYGNGPQKAALRTLIEERHLYNHVLLMGPVDDVDAEYPKSSIFVLSSRKEPFGLVLLEAMAHGLPRIGFDGVLGCTELIEHGRTGLLVPQEDVGALAAAVIRLIESPRLRAELGAAGHRRTRDYLPEVIAARWLELFTELCERRGIPPG</sequence>
<dbReference type="PANTHER" id="PTHR12526:SF627">
    <property type="entry name" value="D-RHAMNOSYLTRANSFERASE WBPZ"/>
    <property type="match status" value="1"/>
</dbReference>
<feature type="domain" description="Glycosyl transferase family 1" evidence="3">
    <location>
        <begin position="201"/>
        <end position="361"/>
    </location>
</feature>
<dbReference type="PANTHER" id="PTHR12526">
    <property type="entry name" value="GLYCOSYLTRANSFERASE"/>
    <property type="match status" value="1"/>
</dbReference>
<proteinExistence type="predicted"/>
<evidence type="ECO:0000313" key="5">
    <source>
        <dbReference type="Proteomes" id="UP000236723"/>
    </source>
</evidence>
<dbReference type="InterPro" id="IPR001296">
    <property type="entry name" value="Glyco_trans_1"/>
</dbReference>
<dbReference type="EMBL" id="FNVO01000012">
    <property type="protein sequence ID" value="SEG79533.1"/>
    <property type="molecule type" value="Genomic_DNA"/>
</dbReference>
<dbReference type="Proteomes" id="UP000236723">
    <property type="component" value="Unassembled WGS sequence"/>
</dbReference>
<dbReference type="SUPFAM" id="SSF53756">
    <property type="entry name" value="UDP-Glycosyltransferase/glycogen phosphorylase"/>
    <property type="match status" value="1"/>
</dbReference>
<dbReference type="OrthoDB" id="570545at2"/>
<accession>A0A1H6D413</accession>
<keyword evidence="5" id="KW-1185">Reference proteome</keyword>
<feature type="compositionally biased region" description="Basic and acidic residues" evidence="2">
    <location>
        <begin position="62"/>
        <end position="76"/>
    </location>
</feature>
<feature type="region of interest" description="Disordered" evidence="2">
    <location>
        <begin position="62"/>
        <end position="82"/>
    </location>
</feature>
<keyword evidence="1 4" id="KW-0808">Transferase</keyword>
<reference evidence="5" key="1">
    <citation type="submission" date="2016-10" db="EMBL/GenBank/DDBJ databases">
        <authorList>
            <person name="Varghese N."/>
            <person name="Submissions S."/>
        </authorList>
    </citation>
    <scope>NUCLEOTIDE SEQUENCE [LARGE SCALE GENOMIC DNA]</scope>
    <source>
        <strain evidence="5">DSM 43163</strain>
    </source>
</reference>
<evidence type="ECO:0000256" key="2">
    <source>
        <dbReference type="SAM" id="MobiDB-lite"/>
    </source>
</evidence>
<organism evidence="4 5">
    <name type="scientific">Thermomonospora echinospora</name>
    <dbReference type="NCBI Taxonomy" id="1992"/>
    <lineage>
        <taxon>Bacteria</taxon>
        <taxon>Bacillati</taxon>
        <taxon>Actinomycetota</taxon>
        <taxon>Actinomycetes</taxon>
        <taxon>Streptosporangiales</taxon>
        <taxon>Thermomonosporaceae</taxon>
        <taxon>Thermomonospora</taxon>
    </lineage>
</organism>
<evidence type="ECO:0000256" key="1">
    <source>
        <dbReference type="ARBA" id="ARBA00022679"/>
    </source>
</evidence>
<dbReference type="Pfam" id="PF00534">
    <property type="entry name" value="Glycos_transf_1"/>
    <property type="match status" value="1"/>
</dbReference>
<gene>
    <name evidence="4" type="ORF">SAMN04489712_112231</name>
</gene>
<dbReference type="RefSeq" id="WP_103940860.1">
    <property type="nucleotide sequence ID" value="NZ_FNVO01000012.1"/>
</dbReference>
<dbReference type="CDD" id="cd03820">
    <property type="entry name" value="GT4_AmsD-like"/>
    <property type="match status" value="1"/>
</dbReference>
<name>A0A1H6D413_9ACTN</name>
<dbReference type="AlphaFoldDB" id="A0A1H6D413"/>
<evidence type="ECO:0000259" key="3">
    <source>
        <dbReference type="Pfam" id="PF00534"/>
    </source>
</evidence>
<protein>
    <submittedName>
        <fullName evidence="4">Glycosyltransferase involved in cell wall bisynthesis</fullName>
    </submittedName>
</protein>
<dbReference type="GO" id="GO:0016757">
    <property type="term" value="F:glycosyltransferase activity"/>
    <property type="evidence" value="ECO:0007669"/>
    <property type="project" value="InterPro"/>
</dbReference>